<organism evidence="1 2">
    <name type="scientific">Platanthera guangdongensis</name>
    <dbReference type="NCBI Taxonomy" id="2320717"/>
    <lineage>
        <taxon>Eukaryota</taxon>
        <taxon>Viridiplantae</taxon>
        <taxon>Streptophyta</taxon>
        <taxon>Embryophyta</taxon>
        <taxon>Tracheophyta</taxon>
        <taxon>Spermatophyta</taxon>
        <taxon>Magnoliopsida</taxon>
        <taxon>Liliopsida</taxon>
        <taxon>Asparagales</taxon>
        <taxon>Orchidaceae</taxon>
        <taxon>Orchidoideae</taxon>
        <taxon>Orchideae</taxon>
        <taxon>Orchidinae</taxon>
        <taxon>Platanthera</taxon>
    </lineage>
</organism>
<evidence type="ECO:0000313" key="2">
    <source>
        <dbReference type="Proteomes" id="UP001412067"/>
    </source>
</evidence>
<evidence type="ECO:0000313" key="1">
    <source>
        <dbReference type="EMBL" id="KAK8945479.1"/>
    </source>
</evidence>
<dbReference type="EMBL" id="JBBWWR010000017">
    <property type="protein sequence ID" value="KAK8945479.1"/>
    <property type="molecule type" value="Genomic_DNA"/>
</dbReference>
<accession>A0ABR2LMB4</accession>
<dbReference type="Proteomes" id="UP001412067">
    <property type="component" value="Unassembled WGS sequence"/>
</dbReference>
<name>A0ABR2LMB4_9ASPA</name>
<sequence>MKCGTLSFLHIWQCILKICSYFFQSFSSAKDILWSRDLFADSLNASGHTRADGVTKLYISNLDYGESSEDIKVCRFLIINADFDMNGRPSVSFIQRVVEMQILLLFTADSAY</sequence>
<protein>
    <submittedName>
        <fullName evidence="1">Uncharacterized protein</fullName>
    </submittedName>
</protein>
<keyword evidence="2" id="KW-1185">Reference proteome</keyword>
<reference evidence="1 2" key="1">
    <citation type="journal article" date="2022" name="Nat. Plants">
        <title>Genomes of leafy and leafless Platanthera orchids illuminate the evolution of mycoheterotrophy.</title>
        <authorList>
            <person name="Li M.H."/>
            <person name="Liu K.W."/>
            <person name="Li Z."/>
            <person name="Lu H.C."/>
            <person name="Ye Q.L."/>
            <person name="Zhang D."/>
            <person name="Wang J.Y."/>
            <person name="Li Y.F."/>
            <person name="Zhong Z.M."/>
            <person name="Liu X."/>
            <person name="Yu X."/>
            <person name="Liu D.K."/>
            <person name="Tu X.D."/>
            <person name="Liu B."/>
            <person name="Hao Y."/>
            <person name="Liao X.Y."/>
            <person name="Jiang Y.T."/>
            <person name="Sun W.H."/>
            <person name="Chen J."/>
            <person name="Chen Y.Q."/>
            <person name="Ai Y."/>
            <person name="Zhai J.W."/>
            <person name="Wu S.S."/>
            <person name="Zhou Z."/>
            <person name="Hsiao Y.Y."/>
            <person name="Wu W.L."/>
            <person name="Chen Y.Y."/>
            <person name="Lin Y.F."/>
            <person name="Hsu J.L."/>
            <person name="Li C.Y."/>
            <person name="Wang Z.W."/>
            <person name="Zhao X."/>
            <person name="Zhong W.Y."/>
            <person name="Ma X.K."/>
            <person name="Ma L."/>
            <person name="Huang J."/>
            <person name="Chen G.Z."/>
            <person name="Huang M.Z."/>
            <person name="Huang L."/>
            <person name="Peng D.H."/>
            <person name="Luo Y.B."/>
            <person name="Zou S.Q."/>
            <person name="Chen S.P."/>
            <person name="Lan S."/>
            <person name="Tsai W.C."/>
            <person name="Van de Peer Y."/>
            <person name="Liu Z.J."/>
        </authorList>
    </citation>
    <scope>NUCLEOTIDE SEQUENCE [LARGE SCALE GENOMIC DNA]</scope>
    <source>
        <strain evidence="1">Lor288</strain>
    </source>
</reference>
<proteinExistence type="predicted"/>
<comment type="caution">
    <text evidence="1">The sequence shown here is derived from an EMBL/GenBank/DDBJ whole genome shotgun (WGS) entry which is preliminary data.</text>
</comment>
<gene>
    <name evidence="1" type="ORF">KSP40_PGU010136</name>
</gene>